<gene>
    <name evidence="1" type="ORF">IC610_00965</name>
</gene>
<evidence type="ECO:0000313" key="2">
    <source>
        <dbReference type="Proteomes" id="UP000637299"/>
    </source>
</evidence>
<comment type="caution">
    <text evidence="1">The sequence shown here is derived from an EMBL/GenBank/DDBJ whole genome shotgun (WGS) entry which is preliminary data.</text>
</comment>
<keyword evidence="2" id="KW-1185">Reference proteome</keyword>
<dbReference type="RefSeq" id="WP_191734809.1">
    <property type="nucleotide sequence ID" value="NZ_JACYFS010000001.1"/>
</dbReference>
<name>A0ABR8Z6R5_9FLAO</name>
<accession>A0ABR8Z6R5</accession>
<protein>
    <recommendedName>
        <fullName evidence="3">Toxin-antitoxin system, antitoxin component, ribbon-helix-helix domain protein</fullName>
    </recommendedName>
</protein>
<organism evidence="1 2">
    <name type="scientific">Chryseobacterium caseinilyticum</name>
    <dbReference type="NCBI Taxonomy" id="2771428"/>
    <lineage>
        <taxon>Bacteria</taxon>
        <taxon>Pseudomonadati</taxon>
        <taxon>Bacteroidota</taxon>
        <taxon>Flavobacteriia</taxon>
        <taxon>Flavobacteriales</taxon>
        <taxon>Weeksellaceae</taxon>
        <taxon>Chryseobacterium group</taxon>
        <taxon>Chryseobacterium</taxon>
    </lineage>
</organism>
<dbReference type="Proteomes" id="UP000637299">
    <property type="component" value="Unassembled WGS sequence"/>
</dbReference>
<evidence type="ECO:0008006" key="3">
    <source>
        <dbReference type="Google" id="ProtNLM"/>
    </source>
</evidence>
<sequence length="72" mass="8455">MTTYNVSIPDDKNSFFLEFLELIGAKYTKENEDSFELSDEQKKILDSQSNLDISEYQDSDEFLDELKKEYGL</sequence>
<evidence type="ECO:0000313" key="1">
    <source>
        <dbReference type="EMBL" id="MBD8080987.1"/>
    </source>
</evidence>
<dbReference type="EMBL" id="JACYFS010000001">
    <property type="protein sequence ID" value="MBD8080987.1"/>
    <property type="molecule type" value="Genomic_DNA"/>
</dbReference>
<proteinExistence type="predicted"/>
<reference evidence="1 2" key="1">
    <citation type="submission" date="2020-09" db="EMBL/GenBank/DDBJ databases">
        <title>Genome seq and assembly of Chryseobacterium sp.</title>
        <authorList>
            <person name="Chhetri G."/>
        </authorList>
    </citation>
    <scope>NUCLEOTIDE SEQUENCE [LARGE SCALE GENOMIC DNA]</scope>
    <source>
        <strain evidence="1 2">GCR10</strain>
    </source>
</reference>